<feature type="coiled-coil region" evidence="1">
    <location>
        <begin position="6"/>
        <end position="40"/>
    </location>
</feature>
<evidence type="ECO:0000256" key="2">
    <source>
        <dbReference type="SAM" id="MobiDB-lite"/>
    </source>
</evidence>
<dbReference type="SUPFAM" id="SSF57997">
    <property type="entry name" value="Tropomyosin"/>
    <property type="match status" value="1"/>
</dbReference>
<evidence type="ECO:0008006" key="5">
    <source>
        <dbReference type="Google" id="ProtNLM"/>
    </source>
</evidence>
<proteinExistence type="predicted"/>
<evidence type="ECO:0000313" key="3">
    <source>
        <dbReference type="EMBL" id="MCU4741668.1"/>
    </source>
</evidence>
<feature type="compositionally biased region" description="Acidic residues" evidence="2">
    <location>
        <begin position="87"/>
        <end position="98"/>
    </location>
</feature>
<accession>A0AAP3E1N2</accession>
<sequence>MSKNRVEELEATVAELQSTVEGLTEELVESKERIRVLEAEIDADVPTRVPKRRNSERTDGDASQESLEAEPDDVAEAAAEADKGDETQTENEAEDSGTDDIIVA</sequence>
<protein>
    <recommendedName>
        <fullName evidence="5">Chromosome segregation protein SMC</fullName>
    </recommendedName>
</protein>
<dbReference type="RefSeq" id="WP_338003503.1">
    <property type="nucleotide sequence ID" value="NZ_JAOPKA010000005.1"/>
</dbReference>
<dbReference type="Pfam" id="PF24362">
    <property type="entry name" value="DUF7518"/>
    <property type="match status" value="1"/>
</dbReference>
<name>A0AAP3E1N2_9EURY</name>
<reference evidence="3" key="1">
    <citation type="submission" date="2022-09" db="EMBL/GenBank/DDBJ databases">
        <title>Enrichment on poylsaccharides allowed isolation of novel metabolic and taxonomic groups of Haloarchaea.</title>
        <authorList>
            <person name="Sorokin D.Y."/>
            <person name="Elcheninov A.G."/>
            <person name="Khizhniak T.V."/>
            <person name="Kolganova T.V."/>
            <person name="Kublanov I.V."/>
        </authorList>
    </citation>
    <scope>NUCLEOTIDE SEQUENCE</scope>
    <source>
        <strain evidence="3">AArc-xg1-1</strain>
    </source>
</reference>
<dbReference type="AlphaFoldDB" id="A0AAP3E1N2"/>
<dbReference type="Proteomes" id="UP001321018">
    <property type="component" value="Unassembled WGS sequence"/>
</dbReference>
<feature type="region of interest" description="Disordered" evidence="2">
    <location>
        <begin position="42"/>
        <end position="104"/>
    </location>
</feature>
<dbReference type="EMBL" id="JAOPKA010000005">
    <property type="protein sequence ID" value="MCU4741668.1"/>
    <property type="molecule type" value="Genomic_DNA"/>
</dbReference>
<dbReference type="InterPro" id="IPR055940">
    <property type="entry name" value="DUF7518"/>
</dbReference>
<evidence type="ECO:0000256" key="1">
    <source>
        <dbReference type="SAM" id="Coils"/>
    </source>
</evidence>
<evidence type="ECO:0000313" key="4">
    <source>
        <dbReference type="Proteomes" id="UP001321018"/>
    </source>
</evidence>
<keyword evidence="1" id="KW-0175">Coiled coil</keyword>
<gene>
    <name evidence="3" type="ORF">OB960_09695</name>
</gene>
<comment type="caution">
    <text evidence="3">The sequence shown here is derived from an EMBL/GenBank/DDBJ whole genome shotgun (WGS) entry which is preliminary data.</text>
</comment>
<organism evidence="3 4">
    <name type="scientific">Natronoglomus mannanivorans</name>
    <dbReference type="NCBI Taxonomy" id="2979990"/>
    <lineage>
        <taxon>Archaea</taxon>
        <taxon>Methanobacteriati</taxon>
        <taxon>Methanobacteriota</taxon>
        <taxon>Stenosarchaea group</taxon>
        <taxon>Halobacteria</taxon>
        <taxon>Halobacteriales</taxon>
        <taxon>Natrialbaceae</taxon>
        <taxon>Natronoglomus</taxon>
    </lineage>
</organism>